<dbReference type="Gene3D" id="3.10.129.10">
    <property type="entry name" value="Hotdog Thioesterase"/>
    <property type="match status" value="1"/>
</dbReference>
<keyword evidence="4" id="KW-1185">Reference proteome</keyword>
<dbReference type="InterPro" id="IPR029069">
    <property type="entry name" value="HotDog_dom_sf"/>
</dbReference>
<accession>A0A9N9PY94</accession>
<gene>
    <name evidence="3" type="ORF">HYFRA_00010634</name>
</gene>
<reference evidence="3" key="1">
    <citation type="submission" date="2021-07" db="EMBL/GenBank/DDBJ databases">
        <authorList>
            <person name="Durling M."/>
        </authorList>
    </citation>
    <scope>NUCLEOTIDE SEQUENCE</scope>
</reference>
<name>A0A9N9PY94_9HELO</name>
<comment type="caution">
    <text evidence="3">The sequence shown here is derived from an EMBL/GenBank/DDBJ whole genome shotgun (WGS) entry which is preliminary data.</text>
</comment>
<dbReference type="Proteomes" id="UP000696280">
    <property type="component" value="Unassembled WGS sequence"/>
</dbReference>
<dbReference type="CDD" id="cd03443">
    <property type="entry name" value="PaaI_thioesterase"/>
    <property type="match status" value="1"/>
</dbReference>
<evidence type="ECO:0000259" key="2">
    <source>
        <dbReference type="Pfam" id="PF03061"/>
    </source>
</evidence>
<evidence type="ECO:0000313" key="3">
    <source>
        <dbReference type="EMBL" id="CAG8960155.1"/>
    </source>
</evidence>
<evidence type="ECO:0000313" key="4">
    <source>
        <dbReference type="Proteomes" id="UP000696280"/>
    </source>
</evidence>
<dbReference type="AlphaFoldDB" id="A0A9N9PY94"/>
<proteinExistence type="inferred from homology"/>
<dbReference type="Pfam" id="PF03061">
    <property type="entry name" value="4HBT"/>
    <property type="match status" value="1"/>
</dbReference>
<dbReference type="GO" id="GO:0047617">
    <property type="term" value="F:fatty acyl-CoA hydrolase activity"/>
    <property type="evidence" value="ECO:0007669"/>
    <property type="project" value="InterPro"/>
</dbReference>
<organism evidence="3 4">
    <name type="scientific">Hymenoscyphus fraxineus</name>
    <dbReference type="NCBI Taxonomy" id="746836"/>
    <lineage>
        <taxon>Eukaryota</taxon>
        <taxon>Fungi</taxon>
        <taxon>Dikarya</taxon>
        <taxon>Ascomycota</taxon>
        <taxon>Pezizomycotina</taxon>
        <taxon>Leotiomycetes</taxon>
        <taxon>Helotiales</taxon>
        <taxon>Helotiaceae</taxon>
        <taxon>Hymenoscyphus</taxon>
    </lineage>
</organism>
<dbReference type="SUPFAM" id="SSF54637">
    <property type="entry name" value="Thioesterase/thiol ester dehydrase-isomerase"/>
    <property type="match status" value="1"/>
</dbReference>
<evidence type="ECO:0000256" key="1">
    <source>
        <dbReference type="ARBA" id="ARBA00008324"/>
    </source>
</evidence>
<dbReference type="InterPro" id="IPR006683">
    <property type="entry name" value="Thioestr_dom"/>
</dbReference>
<comment type="similarity">
    <text evidence="1">Belongs to the thioesterase PaaI family.</text>
</comment>
<feature type="domain" description="Thioesterase" evidence="2">
    <location>
        <begin position="137"/>
        <end position="218"/>
    </location>
</feature>
<dbReference type="OrthoDB" id="2831072at2759"/>
<sequence>MLRDLKGLHSLSKVRLEHLEYERCFVASFFPSHVHSLRGDVRCLNCGACKIPDKHTQNRNCTRRLRSWQYHTMASQTAEEAMKAVREIFEQYHNIRKARSYQGYDVDLMKNLKLVAATPKGTTTYELLIDERYSNLNGVMHGGAAGVIFDMCTTTALGPLSKEGYWDFLGGVTRTLGLSYLKGVAVGTTVRIHSEVIQVGRTMALIRGSMESLDGKTVYCTCDHHKVHVPTPEENKKFRPGGAKGKL</sequence>
<dbReference type="PANTHER" id="PTHR21660">
    <property type="entry name" value="THIOESTERASE SUPERFAMILY MEMBER-RELATED"/>
    <property type="match status" value="1"/>
</dbReference>
<dbReference type="InterPro" id="IPR039298">
    <property type="entry name" value="ACOT13"/>
</dbReference>
<dbReference type="PANTHER" id="PTHR21660:SF9">
    <property type="entry name" value="THIOESTERASE DOMAIN-CONTAINING PROTEIN"/>
    <property type="match status" value="1"/>
</dbReference>
<protein>
    <recommendedName>
        <fullName evidence="2">Thioesterase domain-containing protein</fullName>
    </recommendedName>
</protein>
<dbReference type="EMBL" id="CAJVRL010000096">
    <property type="protein sequence ID" value="CAG8960155.1"/>
    <property type="molecule type" value="Genomic_DNA"/>
</dbReference>